<dbReference type="InterPro" id="IPR012340">
    <property type="entry name" value="NA-bd_OB-fold"/>
</dbReference>
<evidence type="ECO:0000259" key="16">
    <source>
        <dbReference type="PROSITE" id="PS50172"/>
    </source>
</evidence>
<dbReference type="CDD" id="cd17748">
    <property type="entry name" value="BRCT_DNA_ligase_like"/>
    <property type="match status" value="1"/>
</dbReference>
<dbReference type="AlphaFoldDB" id="A0A9D1DWI7"/>
<dbReference type="SMART" id="SM00292">
    <property type="entry name" value="BRCT"/>
    <property type="match status" value="1"/>
</dbReference>
<dbReference type="Pfam" id="PF03119">
    <property type="entry name" value="DNA_ligase_ZBD"/>
    <property type="match status" value="1"/>
</dbReference>
<dbReference type="Gene3D" id="6.20.10.30">
    <property type="match status" value="1"/>
</dbReference>
<comment type="cofactor">
    <cofactor evidence="1">
        <name>Mg(2+)</name>
        <dbReference type="ChEBI" id="CHEBI:18420"/>
    </cofactor>
</comment>
<evidence type="ECO:0000256" key="9">
    <source>
        <dbReference type="ARBA" id="ARBA00022833"/>
    </source>
</evidence>
<dbReference type="PROSITE" id="PS50172">
    <property type="entry name" value="BRCT"/>
    <property type="match status" value="1"/>
</dbReference>
<dbReference type="InterPro" id="IPR004150">
    <property type="entry name" value="NAD_DNA_ligase_OB"/>
</dbReference>
<dbReference type="SUPFAM" id="SSF50249">
    <property type="entry name" value="Nucleic acid-binding proteins"/>
    <property type="match status" value="1"/>
</dbReference>
<sequence>IDARRGENDFDIDGAVVKINDLALREQIGSTVKFPRWAVAFKYPPEEKETVLRDIEIQVGRTGALTPTAVFDSVTLAGTSVSRATLHNQDFITEKGICIGDTLLVRKAGEIIPEVLKVVRHGENPIPYQIPETCPVCGSKTVRDPDEAVTRCINPACPATRKRSIVHFASRNAMDIEGLGPAMVDLLVDNGLVDNCAGLYRLTAEQLLPFEGIQQKSADNLIQAIEGSKGRGLARLLFGLGIRNVGEKAAQLIARHFGTADALMELTVDDLWTKKGGSVIPGVGQVIAESLVESFSQPEFRSQIEQLRESGVKLTEEKEETGVSLAGKTFVITGTLPTMSRKEAQTLIEQNGGKVTASVSKKTSFLLAGEDAGSKLVKAQTLGIPVVSEAELMQMIGPETDR</sequence>
<protein>
    <recommendedName>
        <fullName evidence="4">DNA ligase</fullName>
        <ecNumber evidence="3">6.5.1.2</ecNumber>
    </recommendedName>
</protein>
<evidence type="ECO:0000256" key="13">
    <source>
        <dbReference type="ARBA" id="ARBA00023211"/>
    </source>
</evidence>
<keyword evidence="10" id="KW-0460">Magnesium</keyword>
<evidence type="ECO:0000256" key="14">
    <source>
        <dbReference type="ARBA" id="ARBA00034005"/>
    </source>
</evidence>
<dbReference type="SUPFAM" id="SSF52113">
    <property type="entry name" value="BRCT domain"/>
    <property type="match status" value="1"/>
</dbReference>
<gene>
    <name evidence="17" type="primary">ligA</name>
    <name evidence="17" type="ORF">IAB37_01830</name>
</gene>
<dbReference type="Pfam" id="PF03120">
    <property type="entry name" value="OB_DNA_ligase"/>
    <property type="match status" value="1"/>
</dbReference>
<dbReference type="Pfam" id="PF01653">
    <property type="entry name" value="DNA_ligase_aden"/>
    <property type="match status" value="1"/>
</dbReference>
<keyword evidence="8" id="KW-0227">DNA damage</keyword>
<evidence type="ECO:0000313" key="18">
    <source>
        <dbReference type="Proteomes" id="UP000824241"/>
    </source>
</evidence>
<dbReference type="SUPFAM" id="SSF47781">
    <property type="entry name" value="RuvA domain 2-like"/>
    <property type="match status" value="1"/>
</dbReference>
<dbReference type="EC" id="6.5.1.2" evidence="3"/>
<keyword evidence="12" id="KW-0234">DNA repair</keyword>
<keyword evidence="6" id="KW-0235">DNA replication</keyword>
<evidence type="ECO:0000256" key="1">
    <source>
        <dbReference type="ARBA" id="ARBA00001946"/>
    </source>
</evidence>
<dbReference type="PANTHER" id="PTHR23389">
    <property type="entry name" value="CHROMOSOME TRANSMISSION FIDELITY FACTOR 18"/>
    <property type="match status" value="1"/>
</dbReference>
<comment type="catalytic activity">
    <reaction evidence="14">
        <text>NAD(+) + (deoxyribonucleotide)n-3'-hydroxyl + 5'-phospho-(deoxyribonucleotide)m = (deoxyribonucleotide)n+m + AMP + beta-nicotinamide D-nucleotide.</text>
        <dbReference type="EC" id="6.5.1.2"/>
    </reaction>
</comment>
<evidence type="ECO:0000256" key="15">
    <source>
        <dbReference type="ARBA" id="ARBA00060881"/>
    </source>
</evidence>
<dbReference type="SUPFAM" id="SSF56091">
    <property type="entry name" value="DNA ligase/mRNA capping enzyme, catalytic domain"/>
    <property type="match status" value="1"/>
</dbReference>
<dbReference type="Pfam" id="PF00533">
    <property type="entry name" value="BRCT"/>
    <property type="match status" value="1"/>
</dbReference>
<evidence type="ECO:0000256" key="2">
    <source>
        <dbReference type="ARBA" id="ARBA00004067"/>
    </source>
</evidence>
<evidence type="ECO:0000256" key="4">
    <source>
        <dbReference type="ARBA" id="ARBA00013308"/>
    </source>
</evidence>
<dbReference type="InterPro" id="IPR041663">
    <property type="entry name" value="DisA/LigA_HHH"/>
</dbReference>
<evidence type="ECO:0000256" key="7">
    <source>
        <dbReference type="ARBA" id="ARBA00022723"/>
    </source>
</evidence>
<dbReference type="GO" id="GO:0003911">
    <property type="term" value="F:DNA ligase (NAD+) activity"/>
    <property type="evidence" value="ECO:0007669"/>
    <property type="project" value="UniProtKB-EC"/>
</dbReference>
<dbReference type="Pfam" id="PF12826">
    <property type="entry name" value="HHH_2"/>
    <property type="match status" value="1"/>
</dbReference>
<reference evidence="17" key="1">
    <citation type="submission" date="2020-10" db="EMBL/GenBank/DDBJ databases">
        <authorList>
            <person name="Gilroy R."/>
        </authorList>
    </citation>
    <scope>NUCLEOTIDE SEQUENCE</scope>
    <source>
        <strain evidence="17">CHK189-12415</strain>
    </source>
</reference>
<name>A0A9D1DWI7_9FIRM</name>
<evidence type="ECO:0000256" key="11">
    <source>
        <dbReference type="ARBA" id="ARBA00023027"/>
    </source>
</evidence>
<dbReference type="GO" id="GO:0006260">
    <property type="term" value="P:DNA replication"/>
    <property type="evidence" value="ECO:0007669"/>
    <property type="project" value="UniProtKB-KW"/>
</dbReference>
<dbReference type="Gene3D" id="1.10.150.20">
    <property type="entry name" value="5' to 3' exonuclease, C-terminal subdomain"/>
    <property type="match status" value="2"/>
</dbReference>
<evidence type="ECO:0000313" key="17">
    <source>
        <dbReference type="EMBL" id="HIR60302.1"/>
    </source>
</evidence>
<keyword evidence="9" id="KW-0862">Zinc</keyword>
<keyword evidence="11" id="KW-0520">NAD</keyword>
<accession>A0A9D1DWI7</accession>
<keyword evidence="13" id="KW-0464">Manganese</keyword>
<feature type="domain" description="BRCT" evidence="16">
    <location>
        <begin position="320"/>
        <end position="396"/>
    </location>
</feature>
<evidence type="ECO:0000256" key="3">
    <source>
        <dbReference type="ARBA" id="ARBA00012722"/>
    </source>
</evidence>
<dbReference type="InterPro" id="IPR036420">
    <property type="entry name" value="BRCT_dom_sf"/>
</dbReference>
<dbReference type="NCBIfam" id="NF005932">
    <property type="entry name" value="PRK07956.1"/>
    <property type="match status" value="1"/>
</dbReference>
<dbReference type="Proteomes" id="UP000824241">
    <property type="component" value="Unassembled WGS sequence"/>
</dbReference>
<dbReference type="FunFam" id="2.40.50.140:FF:000012">
    <property type="entry name" value="DNA ligase"/>
    <property type="match status" value="1"/>
</dbReference>
<evidence type="ECO:0000256" key="6">
    <source>
        <dbReference type="ARBA" id="ARBA00022705"/>
    </source>
</evidence>
<dbReference type="Pfam" id="PF14520">
    <property type="entry name" value="HHH_5"/>
    <property type="match status" value="1"/>
</dbReference>
<evidence type="ECO:0000256" key="5">
    <source>
        <dbReference type="ARBA" id="ARBA00022598"/>
    </source>
</evidence>
<dbReference type="InterPro" id="IPR033136">
    <property type="entry name" value="DNA_ligase_CS"/>
</dbReference>
<dbReference type="GO" id="GO:0005829">
    <property type="term" value="C:cytosol"/>
    <property type="evidence" value="ECO:0007669"/>
    <property type="project" value="TreeGrafter"/>
</dbReference>
<feature type="non-terminal residue" evidence="17">
    <location>
        <position position="1"/>
    </location>
</feature>
<proteinExistence type="inferred from homology"/>
<dbReference type="PROSITE" id="PS01056">
    <property type="entry name" value="DNA_LIGASE_N2"/>
    <property type="match status" value="1"/>
</dbReference>
<dbReference type="SMART" id="SM00532">
    <property type="entry name" value="LIGANc"/>
    <property type="match status" value="1"/>
</dbReference>
<dbReference type="FunFam" id="1.10.150.20:FF:000007">
    <property type="entry name" value="DNA ligase"/>
    <property type="match status" value="1"/>
</dbReference>
<dbReference type="InterPro" id="IPR010994">
    <property type="entry name" value="RuvA_2-like"/>
</dbReference>
<comment type="similarity">
    <text evidence="15">Belongs to the NAD-dependent DNA ligase family. LigA subfamily.</text>
</comment>
<dbReference type="GO" id="GO:0006281">
    <property type="term" value="P:DNA repair"/>
    <property type="evidence" value="ECO:0007669"/>
    <property type="project" value="UniProtKB-KW"/>
</dbReference>
<evidence type="ECO:0000256" key="10">
    <source>
        <dbReference type="ARBA" id="ARBA00022842"/>
    </source>
</evidence>
<reference evidence="17" key="2">
    <citation type="journal article" date="2021" name="PeerJ">
        <title>Extensive microbial diversity within the chicken gut microbiome revealed by metagenomics and culture.</title>
        <authorList>
            <person name="Gilroy R."/>
            <person name="Ravi A."/>
            <person name="Getino M."/>
            <person name="Pursley I."/>
            <person name="Horton D.L."/>
            <person name="Alikhan N.F."/>
            <person name="Baker D."/>
            <person name="Gharbi K."/>
            <person name="Hall N."/>
            <person name="Watson M."/>
            <person name="Adriaenssens E.M."/>
            <person name="Foster-Nyarko E."/>
            <person name="Jarju S."/>
            <person name="Secka A."/>
            <person name="Antonio M."/>
            <person name="Oren A."/>
            <person name="Chaudhuri R.R."/>
            <person name="La Ragione R."/>
            <person name="Hildebrand F."/>
            <person name="Pallen M.J."/>
        </authorList>
    </citation>
    <scope>NUCLEOTIDE SEQUENCE</scope>
    <source>
        <strain evidence="17">CHK189-12415</strain>
    </source>
</reference>
<comment type="caution">
    <text evidence="17">The sequence shown here is derived from an EMBL/GenBank/DDBJ whole genome shotgun (WGS) entry which is preliminary data.</text>
</comment>
<dbReference type="InterPro" id="IPR013839">
    <property type="entry name" value="DNAligase_adenylation"/>
</dbReference>
<dbReference type="PANTHER" id="PTHR23389:SF9">
    <property type="entry name" value="DNA LIGASE"/>
    <property type="match status" value="1"/>
</dbReference>
<keyword evidence="7" id="KW-0479">Metal-binding</keyword>
<dbReference type="InterPro" id="IPR001679">
    <property type="entry name" value="DNA_ligase"/>
</dbReference>
<organism evidence="17 18">
    <name type="scientific">Candidatus Faecivivens stercoravium</name>
    <dbReference type="NCBI Taxonomy" id="2840803"/>
    <lineage>
        <taxon>Bacteria</taxon>
        <taxon>Bacillati</taxon>
        <taxon>Bacillota</taxon>
        <taxon>Clostridia</taxon>
        <taxon>Eubacteriales</taxon>
        <taxon>Oscillospiraceae</taxon>
        <taxon>Oscillospiraceae incertae sedis</taxon>
        <taxon>Candidatus Faecivivens</taxon>
    </lineage>
</organism>
<dbReference type="EMBL" id="DVHA01000060">
    <property type="protein sequence ID" value="HIR60302.1"/>
    <property type="molecule type" value="Genomic_DNA"/>
</dbReference>
<dbReference type="GO" id="GO:0046872">
    <property type="term" value="F:metal ion binding"/>
    <property type="evidence" value="ECO:0007669"/>
    <property type="project" value="UniProtKB-KW"/>
</dbReference>
<evidence type="ECO:0000256" key="8">
    <source>
        <dbReference type="ARBA" id="ARBA00022763"/>
    </source>
</evidence>
<comment type="function">
    <text evidence="2">DNA ligase that catalyzes the formation of phosphodiester linkages between 5'-phosphoryl and 3'-hydroxyl groups in double-stranded DNA using NAD as a coenzyme and as the energy source for the reaction. It is essential for DNA replication and repair of damaged DNA.</text>
</comment>
<dbReference type="Gene3D" id="2.40.50.140">
    <property type="entry name" value="Nucleic acid-binding proteins"/>
    <property type="match status" value="1"/>
</dbReference>
<dbReference type="Gene3D" id="3.40.50.10190">
    <property type="entry name" value="BRCT domain"/>
    <property type="match status" value="1"/>
</dbReference>
<dbReference type="NCBIfam" id="TIGR00575">
    <property type="entry name" value="dnlj"/>
    <property type="match status" value="1"/>
</dbReference>
<dbReference type="InterPro" id="IPR004149">
    <property type="entry name" value="Znf_DNAligase_C4"/>
</dbReference>
<evidence type="ECO:0000256" key="12">
    <source>
        <dbReference type="ARBA" id="ARBA00023204"/>
    </source>
</evidence>
<dbReference type="Gene3D" id="3.30.1490.70">
    <property type="match status" value="1"/>
</dbReference>
<keyword evidence="5 17" id="KW-0436">Ligase</keyword>
<dbReference type="InterPro" id="IPR013840">
    <property type="entry name" value="DNAligase_N"/>
</dbReference>
<dbReference type="InterPro" id="IPR001357">
    <property type="entry name" value="BRCT_dom"/>
</dbReference>